<dbReference type="PROSITE" id="PS51208">
    <property type="entry name" value="AUTOTRANSPORTER"/>
    <property type="match status" value="1"/>
</dbReference>
<dbReference type="InterPro" id="IPR036709">
    <property type="entry name" value="Autotransporte_beta_dom_sf"/>
</dbReference>
<dbReference type="NCBIfam" id="TIGR01414">
    <property type="entry name" value="autotrans_barl"/>
    <property type="match status" value="1"/>
</dbReference>
<feature type="domain" description="Autotransporter" evidence="1">
    <location>
        <begin position="1162"/>
        <end position="1444"/>
    </location>
</feature>
<dbReference type="GO" id="GO:0019867">
    <property type="term" value="C:outer membrane"/>
    <property type="evidence" value="ECO:0007669"/>
    <property type="project" value="InterPro"/>
</dbReference>
<dbReference type="STRING" id="658167.SAMN04488135_12355"/>
<sequence length="1445" mass="142856">MGTQYTYRNRRAFQVATLAAAKSAMGETATRGGILRKTVLTAALLAIYGYAPGTAAVNLTIEIPYDLGASSMTNSTVTVNAGGVATGDGTKISGAAYDLVLVNSGGSLALDNATLSNNLDDPTGRNGRTITAKGSGATASLTNSTIVISAQSTNPGADYAHAFTAGVGAADGGHVNITGGSITASGSKRTVGMQANDGGSISANNVQITTNGNFGHAIQAYRTPTADEIATHIELDHVSITTHGANYSVGIQAANKGASVTATDTDITTEGIGSFGVESFNGAAARLSNGSITTGGVGAAGLRVYGGSLGSGTVTVEGTHITTSGAGASGILAGDIAEPTSGIANLSGAIIMTAGSNAAGIESAFGSSIASTNSSVYTQGDSSHGAYAHDGGSITLSGGTVTTDGYRSYGLYAKGPGSAIGAAGAFIATNGLYGFGARAEGGGVISLDGGSITTTNPTGRDAQDGDGSRAYALTADGANSSISTKNGTAISTQGQRAYGAYATNGGSVELDGGSVETHGFMAYGVYASGAGSKVTTHNVDISTTGDVGDAVWAYNGGNATINGGIILVGGGPNATAGETANGLVASGGAAGVGNGVINIHGATITTTGIDSVGALAGADIGSLKTSGTINLDNTAITVTGDNATAAMVNYGSALTATNGTKLVSTQGDGIVMTDGATVVLDNTTVEAKGASLVSKLRTSGATQNITITNGSTLAVNNGTLLLVDRNADGQSGNVNLALEADAFTAGNVDDRGATGTGKTNVSNNGAHWAGIILNDGDDVVEDGASKNYADANISGSVASGAGSAITFDNDVVIQDSVSTGVGSSSVFQGAATIDNNLTGQQNSSVVFNGPATIGNAVTGVQGSNFAFSGATTIGSGTGTAIAGEGAKFTFSRTQPTNIQGDVLLTSGSSLGGGTVGTPIQIGGAVAVQNSTLGGNLNVLGTVASSGGIFSPGNSVGTQTFESVGALTDSEYIAEINAAGQSDKIVVTTGNIDIGGVKLTVAQENGNGGYLLNHDYTILETKAGQVINQFSDPTLAGNFDSLAKLDVKYDNPSDVRVGISVDGDKVAAARTEWSANQSATFDGLMSAAGGNTLATAALMAPDVKDALDQLSGEVHASTQSALMNAGGLVVRTLSNRMRGNLGAGMLDGAPTAQAYGATAGSMPRSAAYPLWAQVVGGWNSLDGDGNAAKVKSDMAGLFIGGDTGLGKGWRAGGALGFTDGNIKVDGRDSKSDVRSYTAALYGGNSWATDAGRVNFLAGGAYTHHEIDSRRNVALGASQALKADYHANTAQLFTELGYAVPVGRASTVEPYLGVAWNQLRAQAFSESGGPAALAGKSQTDSITTFTLGLRGATTVEVGTGTASLSAGLGWRHAAGDVDPSRRLSFIQGNGAAFKVAGAPIARNAAVAELGAEMAVGKNTAMGLAYSGQFGDGSTDNAASLYLKMRFR</sequence>
<dbReference type="InterPro" id="IPR006315">
    <property type="entry name" value="OM_autotransptr_brl_dom"/>
</dbReference>
<dbReference type="InterPro" id="IPR005546">
    <property type="entry name" value="Autotransporte_beta"/>
</dbReference>
<dbReference type="Gene3D" id="2.40.128.130">
    <property type="entry name" value="Autotransporter beta-domain"/>
    <property type="match status" value="1"/>
</dbReference>
<dbReference type="Gene3D" id="2.160.20.20">
    <property type="match status" value="2"/>
</dbReference>
<keyword evidence="3" id="KW-1185">Reference proteome</keyword>
<organism evidence="2 3">
    <name type="scientific">Pollutimonas bauzanensis</name>
    <dbReference type="NCBI Taxonomy" id="658167"/>
    <lineage>
        <taxon>Bacteria</taxon>
        <taxon>Pseudomonadati</taxon>
        <taxon>Pseudomonadota</taxon>
        <taxon>Betaproteobacteria</taxon>
        <taxon>Burkholderiales</taxon>
        <taxon>Alcaligenaceae</taxon>
        <taxon>Pollutimonas</taxon>
    </lineage>
</organism>
<dbReference type="Proteomes" id="UP000184226">
    <property type="component" value="Unassembled WGS sequence"/>
</dbReference>
<dbReference type="SUPFAM" id="SSF103515">
    <property type="entry name" value="Autotransporter"/>
    <property type="match status" value="1"/>
</dbReference>
<reference evidence="2 3" key="1">
    <citation type="submission" date="2016-11" db="EMBL/GenBank/DDBJ databases">
        <authorList>
            <person name="Jaros S."/>
            <person name="Januszkiewicz K."/>
            <person name="Wedrychowicz H."/>
        </authorList>
    </citation>
    <scope>NUCLEOTIDE SEQUENCE [LARGE SCALE GENOMIC DNA]</scope>
    <source>
        <strain evidence="2 3">CGMCC 1.10190</strain>
    </source>
</reference>
<accession>A0A1M6AY55</accession>
<dbReference type="SMART" id="SM00869">
    <property type="entry name" value="Autotransporter"/>
    <property type="match status" value="1"/>
</dbReference>
<dbReference type="InterPro" id="IPR012332">
    <property type="entry name" value="Autotransporter_pectin_lyase_C"/>
</dbReference>
<dbReference type="OrthoDB" id="5760545at2"/>
<dbReference type="EMBL" id="FQXE01000023">
    <property type="protein sequence ID" value="SHI41434.1"/>
    <property type="molecule type" value="Genomic_DNA"/>
</dbReference>
<evidence type="ECO:0000313" key="3">
    <source>
        <dbReference type="Proteomes" id="UP000184226"/>
    </source>
</evidence>
<protein>
    <submittedName>
        <fullName evidence="2">Outer membrane autotransporter barrel domain-containing protein</fullName>
    </submittedName>
</protein>
<name>A0A1M6AY55_9BURK</name>
<dbReference type="Pfam" id="PF03797">
    <property type="entry name" value="Autotransporter"/>
    <property type="match status" value="1"/>
</dbReference>
<evidence type="ECO:0000259" key="1">
    <source>
        <dbReference type="PROSITE" id="PS51208"/>
    </source>
</evidence>
<evidence type="ECO:0000313" key="2">
    <source>
        <dbReference type="EMBL" id="SHI41434.1"/>
    </source>
</evidence>
<gene>
    <name evidence="2" type="ORF">SAMN04488135_12355</name>
</gene>
<proteinExistence type="predicted"/>